<evidence type="ECO:0000313" key="4">
    <source>
        <dbReference type="Proteomes" id="UP000078576"/>
    </source>
</evidence>
<dbReference type="PANTHER" id="PTHR44675:SF1">
    <property type="entry name" value="P21-ACTIVATED PROTEIN KINASE-INTERACTING PROTEIN 1"/>
    <property type="match status" value="1"/>
</dbReference>
<keyword evidence="1" id="KW-0853">WD repeat</keyword>
<sequence length="499" mass="54058">MAKRKRQAAPESEVVQKPQDSKKVKVNGASNTEKPKTTKPAKAKVSSTNKPTARSTSPVTIQIIAGSYDRVLHGVTATISPSNHSEVKFADSFLFNAHTSAIRCLALSPPSAPAPGQSQKVMLASGSTDERINVYNLSAHPPSTKTSADQELLSNIAKRPILENSKNRELGTLLHHSSTVTKVVFPTRSKLLSSSEDSTIAVTRTRDWSLLSNIKAPVPNVYGRPSGDTAPMGGTPSGVNDFAVHPSMKVMISVSKGERCMRLWNLVTGKKAGVLEFGRDVMQEIGEGKRSTGEGRKVVWGSNAETGDEFAVGFDRDILVFGMDSKVRCRVMPDAKTKIHEFSYVKIDAESEATALAVSTEDGRILFFSTKVDDLEEGEKLSRAKLLAQLGGKTAGVSGRVKDFKIVQAEDAPGVWYIASASSDGKLRVWEVTREDLEPKKTTKKEAPQAGKLLGTYETQNRITCMEAFVMIPRPEGVEESEDELTGSEDEASDDSDDE</sequence>
<dbReference type="AlphaFoldDB" id="A0A194URS8"/>
<dbReference type="Proteomes" id="UP000078576">
    <property type="component" value="Unassembled WGS sequence"/>
</dbReference>
<dbReference type="Gene3D" id="2.130.10.10">
    <property type="entry name" value="YVTN repeat-like/Quinoprotein amine dehydrogenase"/>
    <property type="match status" value="2"/>
</dbReference>
<feature type="compositionally biased region" description="Acidic residues" evidence="2">
    <location>
        <begin position="478"/>
        <end position="499"/>
    </location>
</feature>
<dbReference type="InterPro" id="IPR001680">
    <property type="entry name" value="WD40_rpt"/>
</dbReference>
<evidence type="ECO:0000256" key="2">
    <source>
        <dbReference type="SAM" id="MobiDB-lite"/>
    </source>
</evidence>
<dbReference type="InterPro" id="IPR015943">
    <property type="entry name" value="WD40/YVTN_repeat-like_dom_sf"/>
</dbReference>
<dbReference type="EMBL" id="KN714673">
    <property type="protein sequence ID" value="KUI54412.1"/>
    <property type="molecule type" value="Genomic_DNA"/>
</dbReference>
<accession>A0A194URS8</accession>
<gene>
    <name evidence="3" type="ORF">VP1G_01749</name>
</gene>
<dbReference type="InterPro" id="IPR051959">
    <property type="entry name" value="PAK1-Kinase_Regulator"/>
</dbReference>
<evidence type="ECO:0000256" key="1">
    <source>
        <dbReference type="PROSITE-ProRule" id="PRU00221"/>
    </source>
</evidence>
<dbReference type="SUPFAM" id="SSF50978">
    <property type="entry name" value="WD40 repeat-like"/>
    <property type="match status" value="1"/>
</dbReference>
<dbReference type="InterPro" id="IPR036322">
    <property type="entry name" value="WD40_repeat_dom_sf"/>
</dbReference>
<protein>
    <submittedName>
        <fullName evidence="3">Protein MAK11</fullName>
    </submittedName>
</protein>
<dbReference type="SMART" id="SM00320">
    <property type="entry name" value="WD40"/>
    <property type="match status" value="4"/>
</dbReference>
<dbReference type="PROSITE" id="PS50082">
    <property type="entry name" value="WD_REPEATS_2"/>
    <property type="match status" value="1"/>
</dbReference>
<keyword evidence="4" id="KW-1185">Reference proteome</keyword>
<feature type="region of interest" description="Disordered" evidence="2">
    <location>
        <begin position="473"/>
        <end position="499"/>
    </location>
</feature>
<dbReference type="OrthoDB" id="308449at2759"/>
<name>A0A194URS8_CYTMA</name>
<feature type="region of interest" description="Disordered" evidence="2">
    <location>
        <begin position="1"/>
        <end position="57"/>
    </location>
</feature>
<reference evidence="4" key="1">
    <citation type="submission" date="2014-12" db="EMBL/GenBank/DDBJ databases">
        <title>Genome Sequence of Valsa Canker Pathogens Uncovers a Specific Adaption of Colonization on Woody Bark.</title>
        <authorList>
            <person name="Yin Z."/>
            <person name="Liu H."/>
            <person name="Gao X."/>
            <person name="Li Z."/>
            <person name="Song N."/>
            <person name="Ke X."/>
            <person name="Dai Q."/>
            <person name="Wu Y."/>
            <person name="Sun Y."/>
            <person name="Xu J.-R."/>
            <person name="Kang Z.K."/>
            <person name="Wang L."/>
            <person name="Huang L."/>
        </authorList>
    </citation>
    <scope>NUCLEOTIDE SEQUENCE [LARGE SCALE GENOMIC DNA]</scope>
    <source>
        <strain evidence="4">SXYL134</strain>
    </source>
</reference>
<dbReference type="STRING" id="694573.A0A194URS8"/>
<feature type="compositionally biased region" description="Polar residues" evidence="2">
    <location>
        <begin position="45"/>
        <end position="57"/>
    </location>
</feature>
<proteinExistence type="predicted"/>
<feature type="repeat" description="WD" evidence="1">
    <location>
        <begin position="417"/>
        <end position="440"/>
    </location>
</feature>
<dbReference type="PANTHER" id="PTHR44675">
    <property type="entry name" value="PAK1 INTERACTING PROTEIN 1"/>
    <property type="match status" value="1"/>
</dbReference>
<organism evidence="3 4">
    <name type="scientific">Cytospora mali</name>
    <name type="common">Apple Valsa canker fungus</name>
    <name type="synonym">Valsa mali</name>
    <dbReference type="NCBI Taxonomy" id="578113"/>
    <lineage>
        <taxon>Eukaryota</taxon>
        <taxon>Fungi</taxon>
        <taxon>Dikarya</taxon>
        <taxon>Ascomycota</taxon>
        <taxon>Pezizomycotina</taxon>
        <taxon>Sordariomycetes</taxon>
        <taxon>Sordariomycetidae</taxon>
        <taxon>Diaporthales</taxon>
        <taxon>Cytosporaceae</taxon>
        <taxon>Cytospora</taxon>
    </lineage>
</organism>
<dbReference type="Pfam" id="PF00400">
    <property type="entry name" value="WD40"/>
    <property type="match status" value="2"/>
</dbReference>
<evidence type="ECO:0000313" key="3">
    <source>
        <dbReference type="EMBL" id="KUI54412.1"/>
    </source>
</evidence>